<dbReference type="CDD" id="cd12820">
    <property type="entry name" value="LbR_YadA-like"/>
    <property type="match status" value="2"/>
</dbReference>
<feature type="domain" description="Trimeric autotransporter adhesin YadA-like head" evidence="13">
    <location>
        <begin position="356"/>
        <end position="382"/>
    </location>
</feature>
<comment type="subcellular location">
    <subcellularLocation>
        <location evidence="2">Cell outer membrane</location>
    </subcellularLocation>
    <subcellularLocation>
        <location evidence="1">Cell surface</location>
    </subcellularLocation>
</comment>
<dbReference type="InterPro" id="IPR005594">
    <property type="entry name" value="YadA_C"/>
</dbReference>
<feature type="domain" description="Trimeric autotransporter adhesin YadA-like head" evidence="13">
    <location>
        <begin position="406"/>
        <end position="427"/>
    </location>
</feature>
<dbReference type="Gene3D" id="3.30.1300.30">
    <property type="entry name" value="GSPII I/J protein-like"/>
    <property type="match status" value="1"/>
</dbReference>
<feature type="domain" description="Trimeric autotransporter adhesin YadA-like stalk" evidence="14">
    <location>
        <begin position="1918"/>
        <end position="1955"/>
    </location>
</feature>
<feature type="domain" description="Trimeric autotransporter adhesin YadA-like stalk" evidence="14">
    <location>
        <begin position="691"/>
        <end position="732"/>
    </location>
</feature>
<dbReference type="InterPro" id="IPR037174">
    <property type="entry name" value="Trimeric_adhesin"/>
</dbReference>
<dbReference type="EMBL" id="UFRQ01000003">
    <property type="protein sequence ID" value="SUT92820.1"/>
    <property type="molecule type" value="Genomic_DNA"/>
</dbReference>
<dbReference type="OrthoDB" id="5672862at2"/>
<evidence type="ECO:0000259" key="14">
    <source>
        <dbReference type="Pfam" id="PF05662"/>
    </source>
</evidence>
<evidence type="ECO:0000313" key="17">
    <source>
        <dbReference type="Proteomes" id="UP000254649"/>
    </source>
</evidence>
<feature type="compositionally biased region" description="Polar residues" evidence="11">
    <location>
        <begin position="1540"/>
        <end position="1564"/>
    </location>
</feature>
<dbReference type="Proteomes" id="UP000254649">
    <property type="component" value="Unassembled WGS sequence"/>
</dbReference>
<feature type="domain" description="Trimeric autotransporter adhesin YadA-like stalk" evidence="14">
    <location>
        <begin position="574"/>
        <end position="611"/>
    </location>
</feature>
<feature type="compositionally biased region" description="Basic and acidic residues" evidence="11">
    <location>
        <begin position="1790"/>
        <end position="1800"/>
    </location>
</feature>
<feature type="compositionally biased region" description="Basic and acidic residues" evidence="11">
    <location>
        <begin position="1655"/>
        <end position="1672"/>
    </location>
</feature>
<evidence type="ECO:0000256" key="10">
    <source>
        <dbReference type="ARBA" id="ARBA00023237"/>
    </source>
</evidence>
<evidence type="ECO:0000256" key="2">
    <source>
        <dbReference type="ARBA" id="ARBA00004442"/>
    </source>
</evidence>
<reference evidence="16 17" key="1">
    <citation type="submission" date="2018-06" db="EMBL/GenBank/DDBJ databases">
        <authorList>
            <consortium name="Pathogen Informatics"/>
            <person name="Doyle S."/>
        </authorList>
    </citation>
    <scope>NUCLEOTIDE SEQUENCE [LARGE SCALE GENOMIC DNA]</scope>
    <source>
        <strain evidence="16 17">NCTC10801</strain>
    </source>
</reference>
<evidence type="ECO:0000259" key="12">
    <source>
        <dbReference type="Pfam" id="PF03895"/>
    </source>
</evidence>
<comment type="similarity">
    <text evidence="3">Belongs to the autotransporter-2 (AT-2) (TC 1.B.40) family.</text>
</comment>
<dbReference type="NCBIfam" id="TIGR04203">
    <property type="entry name" value="RPT_S_cricet"/>
    <property type="match status" value="3"/>
</dbReference>
<dbReference type="Gene3D" id="1.20.5.170">
    <property type="match status" value="2"/>
</dbReference>
<dbReference type="Gene3D" id="3.90.1780.10">
    <property type="entry name" value="Trimeric adhesin"/>
    <property type="match status" value="3"/>
</dbReference>
<dbReference type="SUPFAM" id="SSF101967">
    <property type="entry name" value="Adhesin YadA, collagen-binding domain"/>
    <property type="match status" value="4"/>
</dbReference>
<dbReference type="PANTHER" id="PTHR37456">
    <property type="entry name" value="SI:CH211-266K2.1"/>
    <property type="match status" value="1"/>
</dbReference>
<feature type="domain" description="Trimeric autotransporter adhesin YadA-like stalk" evidence="14">
    <location>
        <begin position="1015"/>
        <end position="1052"/>
    </location>
</feature>
<dbReference type="InterPro" id="IPR024973">
    <property type="entry name" value="ESPR"/>
</dbReference>
<proteinExistence type="inferred from homology"/>
<evidence type="ECO:0000256" key="11">
    <source>
        <dbReference type="SAM" id="MobiDB-lite"/>
    </source>
</evidence>
<evidence type="ECO:0000256" key="9">
    <source>
        <dbReference type="ARBA" id="ARBA00023136"/>
    </source>
</evidence>
<dbReference type="SUPFAM" id="SSF54523">
    <property type="entry name" value="Pili subunits"/>
    <property type="match status" value="1"/>
</dbReference>
<dbReference type="Pfam" id="PF03895">
    <property type="entry name" value="YadA_anchor"/>
    <property type="match status" value="1"/>
</dbReference>
<dbReference type="GO" id="GO:0015031">
    <property type="term" value="P:protein transport"/>
    <property type="evidence" value="ECO:0007669"/>
    <property type="project" value="UniProtKB-KW"/>
</dbReference>
<dbReference type="InterPro" id="IPR011049">
    <property type="entry name" value="Serralysin-like_metalloprot_C"/>
</dbReference>
<feature type="region of interest" description="Disordered" evidence="11">
    <location>
        <begin position="1829"/>
        <end position="1860"/>
    </location>
</feature>
<protein>
    <submittedName>
        <fullName evidence="16">Autotransporter adhesin</fullName>
    </submittedName>
</protein>
<keyword evidence="9" id="KW-0472">Membrane</keyword>
<feature type="region of interest" description="Disordered" evidence="11">
    <location>
        <begin position="842"/>
        <end position="861"/>
    </location>
</feature>
<keyword evidence="5" id="KW-1134">Transmembrane beta strand</keyword>
<dbReference type="GO" id="GO:0009986">
    <property type="term" value="C:cell surface"/>
    <property type="evidence" value="ECO:0007669"/>
    <property type="project" value="UniProtKB-SubCell"/>
</dbReference>
<feature type="domain" description="Trimeric autotransporter adhesin YadA-like head" evidence="13">
    <location>
        <begin position="443"/>
        <end position="468"/>
    </location>
</feature>
<dbReference type="InterPro" id="IPR008635">
    <property type="entry name" value="Coiled_stalk_dom"/>
</dbReference>
<dbReference type="Gene3D" id="2.150.10.10">
    <property type="entry name" value="Serralysin-like metalloprotease, C-terminal"/>
    <property type="match status" value="4"/>
</dbReference>
<evidence type="ECO:0000256" key="3">
    <source>
        <dbReference type="ARBA" id="ARBA00005848"/>
    </source>
</evidence>
<evidence type="ECO:0000259" key="13">
    <source>
        <dbReference type="Pfam" id="PF05658"/>
    </source>
</evidence>
<feature type="domain" description="Trimeric autotransporter adhesin YadA-like head" evidence="13">
    <location>
        <begin position="156"/>
        <end position="182"/>
    </location>
</feature>
<feature type="region of interest" description="Disordered" evidence="11">
    <location>
        <begin position="1195"/>
        <end position="1696"/>
    </location>
</feature>
<dbReference type="Pfam" id="PF01391">
    <property type="entry name" value="Collagen"/>
    <property type="match status" value="1"/>
</dbReference>
<dbReference type="Pfam" id="PF05662">
    <property type="entry name" value="YadA_stalk"/>
    <property type="match status" value="5"/>
</dbReference>
<keyword evidence="17" id="KW-1185">Reference proteome</keyword>
<evidence type="ECO:0000313" key="16">
    <source>
        <dbReference type="EMBL" id="SUT92820.1"/>
    </source>
</evidence>
<dbReference type="InterPro" id="IPR008160">
    <property type="entry name" value="Collagen"/>
</dbReference>
<gene>
    <name evidence="16" type="ORF">NCTC10801_01802</name>
</gene>
<feature type="domain" description="Trimeric autotransporter adhesin YadA-like C-terminal membrane anchor" evidence="12">
    <location>
        <begin position="1975"/>
        <end position="2035"/>
    </location>
</feature>
<evidence type="ECO:0000256" key="1">
    <source>
        <dbReference type="ARBA" id="ARBA00004241"/>
    </source>
</evidence>
<sequence>MNKIFRVIWNHTAQRFDVVSELTKTKGKTSSKTDKRVSLSKVAFAVGMSVAGLSIGNDAQAAVTTTSQLVNSYCLAQGGSPSNCAEQHIYQTGTSGQTNFVAYSTGTKAALGVGAQVDDHAVAVGNASNASSYSVAVGKSATATNISTAVGESAKATGQRATALGNNANASGQYSTAVGNHSKAIADNATALGGDATANQVGSVALGNGARTDAVTSTPNHTIVGTNVTFAGGSAYSTLSVGNSTAKRTITNVAAGRLSPTSTDAINGSQLYTIASALEQQVSNTYFHTYTDANQGRGGNAQTNLGLITDAAGATGLKSVTAGVNTTASGTNSIAIGNTSSASVGASIAIGNVATASKLNATAIGNQANAANNNTVAIGSSATALAAQAIAIGRNANVSKDGASMAIAIGDNAMASGANAFAIGSNATSSEKLALAIGSEANATSTAASAYGYQANAKGHRSVALGARTNSSGNASTVLGYNSTVTGNYSSSIGMGNNVTANNTFVLGNNVTSTADNNVILGNGSSESSATATNGRPNTITDATVGRLTYTSANFAGLTAAGVVSVGAQGAERRIINVAAGNISATSTDAINGSQLYHVAEKLDASIGSLTFKAEKTGNGQDTDANGQKWDTNTNKTVTITSTQRYGEGANRYTGDNIEVYRQQNTTGDTEFHILMKEIPNFKGADMGGGKITNVGPGTDPSDAVNLSQLNATKTYVKSGDLNTTSVTVSDNATTGGKDFTVKVETGGADIANNGSGFIRGNDKDAEGKKLITVKEAVDLVNDAGWTTKNSDGKTVWVDPGDQVLYNNGTGTTVRITNSTSGGDDVVNISFDVNSTTFAGTGEDGSTTKGDTNGITSSGSVAAPTNTDGFVKAGDLQNTLNNMGWNIFEDNVNQTESTKKDRVVAGDNVVFTDGQNTKVTVNSDGTNTTIKYDVDLSQIQNPVVYTNATGEKVVKGQDGKWYKAADLDGATFDGTKYVKNGKDVTALSDEETVKITASMNDATNNNKPQETKLGNVANGEIKDGSKDAINGGQLYNYVKVNGTAATKDGSVNFVNGNGTEVKLDPATGNISYNVLNTTLTTNKNGSIATPSTSVANNFVTAGDLVNTLNSMGWRITSAKDAGTVSGTQSEQLIKAGDLVKLIAGDNIDIKQEGNNFTFSTTAPKNGKDGDTITVKDNGDGTYTYTVTGADGEVKNTTTIKNGEKGDTGAQGAQGEKGEKGDTGAQGPQGEKAEKGDTGAQGVQGEKGEKGDTGAQGPQGEKGEKGDTGAQGAQGEKGEKGDTGAQGPQGEKGEKGDTGAQGAQGEKGEKGDTGAQGAQGEKGEKGDTGAQGAQGKKGEKGDTGAQGPQGEKGEKGDAGAQGPQGEKGEKGDTGAQGAQGEKGEKGDTGAQGAQGEKGEKGDTGAQGPQGEKGEKGDTGAQGPQGEKGEKGDTGAQGAQGEKGEKGDTGAQGAQGEKGEKGDTGAQGAQGEKGEKGDTGAQGAQGEKGEKGDTGAQGAQGEKGEKGDTGAQGAQGEKGEKGDTGAQGPQGEKGEDGKDANANITDNGDGTHTITINNPDGTTSTSVVKDGKDGVDGKSATATVTPGEDGKSSIITVTNPDGTTTTSVVKDGAKGDKGDKGEDGKDAKANIADNGDGTHTITINNPDGTTSTSVVKDGAKGDKGDKGEDGKDAKANIADNGDGTHTITINNPDGTTSTSVVKDGINGKDGTEENVVAGNSITVTSKDRPNTGKEFEVSLNDKVTVGQKENGSLVVKNAGDDTQITIENGTITIKTADGNNAVIALDKGTTTVDEKDGGKPVERMTYTSKDASGKETKRELATMDDGLVFAGDSGKDSNRKLGSKVTVSGGQKDASKLSNKPNIGVVSDGKGTLSVKLAKDIDLTSEGSVTVGGTTVKNDGVRIAKGPSLTTNGIDAGGKKITNVAPGRIAADSKDAVNGSQLHAVKNDINNVNNKVDKLDKRVRGIGASAAASSSLPQVYSAGRSMVAAAAGNYSGASAVAVGYSRASDNGKLILKLQGTANSEGHFSSGVGVGYQW</sequence>
<evidence type="ECO:0000256" key="7">
    <source>
        <dbReference type="ARBA" id="ARBA00022729"/>
    </source>
</evidence>
<feature type="domain" description="ESPR" evidence="15">
    <location>
        <begin position="1"/>
        <end position="47"/>
    </location>
</feature>
<dbReference type="InterPro" id="IPR008640">
    <property type="entry name" value="Adhesin_Head_dom"/>
</dbReference>
<keyword evidence="4" id="KW-0813">Transport</keyword>
<feature type="domain" description="Trimeric autotransporter adhesin YadA-like head" evidence="13">
    <location>
        <begin position="184"/>
        <end position="210"/>
    </location>
</feature>
<feature type="domain" description="Trimeric autotransporter adhesin YadA-like head" evidence="13">
    <location>
        <begin position="472"/>
        <end position="496"/>
    </location>
</feature>
<dbReference type="InterPro" id="IPR026394">
    <property type="entry name" value="RPT_S_cricet"/>
</dbReference>
<feature type="compositionally biased region" description="Polar residues" evidence="11">
    <location>
        <begin position="1591"/>
        <end position="1606"/>
    </location>
</feature>
<dbReference type="InterPro" id="IPR050938">
    <property type="entry name" value="Collagen_Structural_Proteins"/>
</dbReference>
<feature type="compositionally biased region" description="Polar residues" evidence="11">
    <location>
        <begin position="1681"/>
        <end position="1696"/>
    </location>
</feature>
<dbReference type="InterPro" id="IPR045584">
    <property type="entry name" value="Pilin-like"/>
</dbReference>
<keyword evidence="6" id="KW-0812">Transmembrane</keyword>
<evidence type="ECO:0000259" key="15">
    <source>
        <dbReference type="Pfam" id="PF13018"/>
    </source>
</evidence>
<feature type="domain" description="Trimeric autotransporter adhesin YadA-like head" evidence="13">
    <location>
        <begin position="328"/>
        <end position="352"/>
    </location>
</feature>
<evidence type="ECO:0000256" key="4">
    <source>
        <dbReference type="ARBA" id="ARBA00022448"/>
    </source>
</evidence>
<feature type="region of interest" description="Disordered" evidence="11">
    <location>
        <begin position="1160"/>
        <end position="1179"/>
    </location>
</feature>
<dbReference type="GO" id="GO:0009279">
    <property type="term" value="C:cell outer membrane"/>
    <property type="evidence" value="ECO:0007669"/>
    <property type="project" value="UniProtKB-SubCell"/>
</dbReference>
<evidence type="ECO:0000256" key="5">
    <source>
        <dbReference type="ARBA" id="ARBA00022452"/>
    </source>
</evidence>
<feature type="domain" description="Trimeric autotransporter adhesin YadA-like stalk" evidence="14">
    <location>
        <begin position="250"/>
        <end position="285"/>
    </location>
</feature>
<dbReference type="PANTHER" id="PTHR37456:SF6">
    <property type="entry name" value="COLLAGEN ALPHA-1(XXIII) CHAIN-LIKE ISOFORM X2"/>
    <property type="match status" value="1"/>
</dbReference>
<feature type="compositionally biased region" description="Polar residues" evidence="11">
    <location>
        <begin position="1635"/>
        <end position="1652"/>
    </location>
</feature>
<feature type="compositionally biased region" description="Basic and acidic residues" evidence="11">
    <location>
        <begin position="1609"/>
        <end position="1626"/>
    </location>
</feature>
<dbReference type="InterPro" id="IPR017868">
    <property type="entry name" value="Filamin/ABP280_repeat-like"/>
</dbReference>
<feature type="region of interest" description="Disordered" evidence="11">
    <location>
        <begin position="1788"/>
        <end position="1815"/>
    </location>
</feature>
<name>A0A380TVZ6_9PAST</name>
<keyword evidence="8" id="KW-0653">Protein transport</keyword>
<dbReference type="Gene3D" id="2.20.70.140">
    <property type="match status" value="1"/>
</dbReference>
<dbReference type="Pfam" id="PF13018">
    <property type="entry name" value="ESPR"/>
    <property type="match status" value="1"/>
</dbReference>
<dbReference type="PROSITE" id="PS50194">
    <property type="entry name" value="FILAMIN_REPEAT"/>
    <property type="match status" value="1"/>
</dbReference>
<organism evidence="16 17">
    <name type="scientific">[Actinobacillus] rossii</name>
    <dbReference type="NCBI Taxonomy" id="123820"/>
    <lineage>
        <taxon>Bacteria</taxon>
        <taxon>Pseudomonadati</taxon>
        <taxon>Pseudomonadota</taxon>
        <taxon>Gammaproteobacteria</taxon>
        <taxon>Pasteurellales</taxon>
        <taxon>Pasteurellaceae</taxon>
    </lineage>
</organism>
<dbReference type="Pfam" id="PF05658">
    <property type="entry name" value="YadA_head"/>
    <property type="match status" value="7"/>
</dbReference>
<evidence type="ECO:0000256" key="6">
    <source>
        <dbReference type="ARBA" id="ARBA00022692"/>
    </source>
</evidence>
<accession>A0A380TVZ6</accession>
<keyword evidence="7" id="KW-0732">Signal</keyword>
<keyword evidence="10" id="KW-0998">Cell outer membrane</keyword>
<dbReference type="Pfam" id="PF19079">
    <property type="entry name" value="CFSR"/>
    <property type="match status" value="2"/>
</dbReference>
<evidence type="ECO:0000256" key="8">
    <source>
        <dbReference type="ARBA" id="ARBA00022927"/>
    </source>
</evidence>